<dbReference type="Gene3D" id="3.10.20.70">
    <property type="entry name" value="Glutamine synthetase, N-terminal domain"/>
    <property type="match status" value="1"/>
</dbReference>
<dbReference type="RefSeq" id="WP_114580943.1">
    <property type="nucleotide sequence ID" value="NZ_QPMH01000003.1"/>
</dbReference>
<evidence type="ECO:0000313" key="8">
    <source>
        <dbReference type="Proteomes" id="UP000253941"/>
    </source>
</evidence>
<dbReference type="PANTHER" id="PTHR43785:SF14">
    <property type="entry name" value="GLUTAMINE SYNTHETASE"/>
    <property type="match status" value="1"/>
</dbReference>
<dbReference type="PROSITE" id="PS51987">
    <property type="entry name" value="GS_CATALYTIC"/>
    <property type="match status" value="1"/>
</dbReference>
<dbReference type="SUPFAM" id="SSF54368">
    <property type="entry name" value="Glutamine synthetase, N-terminal domain"/>
    <property type="match status" value="1"/>
</dbReference>
<dbReference type="Gene3D" id="3.30.590.10">
    <property type="entry name" value="Glutamine synthetase/guanido kinase, catalytic domain"/>
    <property type="match status" value="1"/>
</dbReference>
<proteinExistence type="inferred from homology"/>
<comment type="cofactor">
    <cofactor evidence="1">
        <name>Mg(2+)</name>
        <dbReference type="ChEBI" id="CHEBI:18420"/>
    </cofactor>
</comment>
<evidence type="ECO:0000256" key="3">
    <source>
        <dbReference type="ARBA" id="ARBA00022842"/>
    </source>
</evidence>
<gene>
    <name evidence="7" type="primary">glnT</name>
    <name evidence="7" type="ORF">DRB17_04245</name>
</gene>
<comment type="caution">
    <text evidence="7">The sequence shown here is derived from an EMBL/GenBank/DDBJ whole genome shotgun (WGS) entry which is preliminary data.</text>
</comment>
<keyword evidence="2 7" id="KW-0436">Ligase</keyword>
<dbReference type="EC" id="6.3.1.2" evidence="7"/>
<dbReference type="GO" id="GO:0004356">
    <property type="term" value="F:glutamine synthetase activity"/>
    <property type="evidence" value="ECO:0007669"/>
    <property type="project" value="UniProtKB-EC"/>
</dbReference>
<evidence type="ECO:0000256" key="2">
    <source>
        <dbReference type="ARBA" id="ARBA00022598"/>
    </source>
</evidence>
<dbReference type="InterPro" id="IPR014746">
    <property type="entry name" value="Gln_synth/guanido_kin_cat_dom"/>
</dbReference>
<dbReference type="Pfam" id="PF00120">
    <property type="entry name" value="Gln-synt_C"/>
    <property type="match status" value="1"/>
</dbReference>
<evidence type="ECO:0000256" key="5">
    <source>
        <dbReference type="RuleBase" id="RU000384"/>
    </source>
</evidence>
<comment type="similarity">
    <text evidence="4 5">Belongs to the glutamine synthetase family.</text>
</comment>
<dbReference type="InterPro" id="IPR008146">
    <property type="entry name" value="Gln_synth_cat_dom"/>
</dbReference>
<protein>
    <submittedName>
        <fullName evidence="7">Type III glutamate--ammonia ligase</fullName>
        <ecNumber evidence="7">6.3.1.2</ecNumber>
    </submittedName>
</protein>
<name>A0A369TDS2_9PROT</name>
<dbReference type="InterPro" id="IPR027303">
    <property type="entry name" value="Gln_synth_gly_rich_site"/>
</dbReference>
<dbReference type="EMBL" id="QPMH01000003">
    <property type="protein sequence ID" value="RDD62992.1"/>
    <property type="molecule type" value="Genomic_DNA"/>
</dbReference>
<dbReference type="PANTHER" id="PTHR43785">
    <property type="entry name" value="GAMMA-GLUTAMYLPUTRESCINE SYNTHETASE"/>
    <property type="match status" value="1"/>
</dbReference>
<evidence type="ECO:0000256" key="4">
    <source>
        <dbReference type="PROSITE-ProRule" id="PRU01331"/>
    </source>
</evidence>
<dbReference type="InterPro" id="IPR036651">
    <property type="entry name" value="Gln_synt_N_sf"/>
</dbReference>
<dbReference type="SMART" id="SM01230">
    <property type="entry name" value="Gln-synt_C"/>
    <property type="match status" value="1"/>
</dbReference>
<sequence>MDMRVSTADSEGLKDKLDRQGVKYLLPSYVDMHGASKCKVVPIEHFERMMSGSELCTGAALDGVPQVISDEEVAAHPDPNSCMIQPWQPEVAWFASDLWCEGKPFEPCSRNIFKRVLADAAEMGYGLNLGIEAEFFVFREGEDGGYVPVSKRENLTKPAYDIPRVLENLPWLGDLVDAMNSLNWDVYSFDHEDGIGQFEIDFAFADGLTMADRFVFFRRLADEIARKHGAFATFMPKPFGDFAGSGAHFNMSLYDLDSGANLCVPGPEGDPRNCGLAEVGYKFIAGILRHLPAISAVVAPTVNSYKRLILKGSNSGFTWAPVFQCYGDNNRTNTVRVPSSGGRVELRAADPMCNPYLGAALTFAAGLEGIKEDLDPGAPHVENMYEKSNEELERLGVTMLPRTLGEALDAFEADPLGKKVFGEKMFDAWLSYKRDEWLSYLNHVSDWEKQRYLHFF</sequence>
<dbReference type="PROSITE" id="PS00181">
    <property type="entry name" value="GLNA_ATP"/>
    <property type="match status" value="1"/>
</dbReference>
<dbReference type="SUPFAM" id="SSF55931">
    <property type="entry name" value="Glutamine synthetase/guanido kinase"/>
    <property type="match status" value="1"/>
</dbReference>
<dbReference type="AlphaFoldDB" id="A0A369TDS2"/>
<reference evidence="7 8" key="1">
    <citation type="submission" date="2018-07" db="EMBL/GenBank/DDBJ databases">
        <title>Venubactetium sediminum gen. nov., sp. nov., isolated from a marine solar saltern.</title>
        <authorList>
            <person name="Wang S."/>
        </authorList>
    </citation>
    <scope>NUCLEOTIDE SEQUENCE [LARGE SCALE GENOMIC DNA]</scope>
    <source>
        <strain evidence="7 8">WD2A32</strain>
    </source>
</reference>
<feature type="domain" description="GS catalytic" evidence="6">
    <location>
        <begin position="109"/>
        <end position="456"/>
    </location>
</feature>
<organism evidence="7 8">
    <name type="scientific">Ferruginivarius sediminum</name>
    <dbReference type="NCBI Taxonomy" id="2661937"/>
    <lineage>
        <taxon>Bacteria</taxon>
        <taxon>Pseudomonadati</taxon>
        <taxon>Pseudomonadota</taxon>
        <taxon>Alphaproteobacteria</taxon>
        <taxon>Rhodospirillales</taxon>
        <taxon>Rhodospirillaceae</taxon>
        <taxon>Ferruginivarius</taxon>
    </lineage>
</organism>
<dbReference type="Proteomes" id="UP000253941">
    <property type="component" value="Unassembled WGS sequence"/>
</dbReference>
<dbReference type="GO" id="GO:0006542">
    <property type="term" value="P:glutamine biosynthetic process"/>
    <property type="evidence" value="ECO:0007669"/>
    <property type="project" value="InterPro"/>
</dbReference>
<keyword evidence="3" id="KW-0460">Magnesium</keyword>
<accession>A0A369TDS2</accession>
<keyword evidence="8" id="KW-1185">Reference proteome</keyword>
<evidence type="ECO:0000259" key="6">
    <source>
        <dbReference type="PROSITE" id="PS51987"/>
    </source>
</evidence>
<evidence type="ECO:0000256" key="1">
    <source>
        <dbReference type="ARBA" id="ARBA00001946"/>
    </source>
</evidence>
<evidence type="ECO:0000313" key="7">
    <source>
        <dbReference type="EMBL" id="RDD62992.1"/>
    </source>
</evidence>
<dbReference type="NCBIfam" id="TIGR03105">
    <property type="entry name" value="gln_synth_III"/>
    <property type="match status" value="1"/>
</dbReference>
<dbReference type="InterPro" id="IPR017536">
    <property type="entry name" value="Glutamine_synthetase_typeIII"/>
</dbReference>